<evidence type="ECO:0000259" key="4">
    <source>
        <dbReference type="PROSITE" id="PS50011"/>
    </source>
</evidence>
<comment type="caution">
    <text evidence="5">The sequence shown here is derived from an EMBL/GenBank/DDBJ whole genome shotgun (WGS) entry which is preliminary data.</text>
</comment>
<dbReference type="InterPro" id="IPR011009">
    <property type="entry name" value="Kinase-like_dom_sf"/>
</dbReference>
<evidence type="ECO:0000256" key="3">
    <source>
        <dbReference type="SAM" id="MobiDB-lite"/>
    </source>
</evidence>
<dbReference type="OrthoDB" id="193242at2759"/>
<dbReference type="Pfam" id="PF00069">
    <property type="entry name" value="Pkinase"/>
    <property type="match status" value="1"/>
</dbReference>
<dbReference type="GO" id="GO:0005524">
    <property type="term" value="F:ATP binding"/>
    <property type="evidence" value="ECO:0007669"/>
    <property type="project" value="InterPro"/>
</dbReference>
<evidence type="ECO:0000313" key="6">
    <source>
        <dbReference type="Proteomes" id="UP000241890"/>
    </source>
</evidence>
<dbReference type="AlphaFoldDB" id="A0A2R5GV46"/>
<dbReference type="InterPro" id="IPR032675">
    <property type="entry name" value="LRR_dom_sf"/>
</dbReference>
<keyword evidence="2" id="KW-0677">Repeat</keyword>
<dbReference type="GO" id="GO:0005634">
    <property type="term" value="C:nucleus"/>
    <property type="evidence" value="ECO:0007669"/>
    <property type="project" value="TreeGrafter"/>
</dbReference>
<dbReference type="Gene3D" id="3.40.50.10140">
    <property type="entry name" value="Toll/interleukin-1 receptor homology (TIR) domain"/>
    <property type="match status" value="1"/>
</dbReference>
<evidence type="ECO:0000256" key="2">
    <source>
        <dbReference type="ARBA" id="ARBA00022737"/>
    </source>
</evidence>
<feature type="compositionally biased region" description="Acidic residues" evidence="3">
    <location>
        <begin position="927"/>
        <end position="939"/>
    </location>
</feature>
<dbReference type="GO" id="GO:0004674">
    <property type="term" value="F:protein serine/threonine kinase activity"/>
    <property type="evidence" value="ECO:0007669"/>
    <property type="project" value="TreeGrafter"/>
</dbReference>
<evidence type="ECO:0000313" key="5">
    <source>
        <dbReference type="EMBL" id="GBG34717.1"/>
    </source>
</evidence>
<dbReference type="SUPFAM" id="SSF52200">
    <property type="entry name" value="Toll/Interleukin receptor TIR domain"/>
    <property type="match status" value="1"/>
</dbReference>
<dbReference type="Pfam" id="PF13516">
    <property type="entry name" value="LRR_6"/>
    <property type="match status" value="2"/>
</dbReference>
<accession>A0A2R5GV46</accession>
<sequence length="1023" mass="116472">MIVRIPCLGSDAHGNRNNIGDDGVLAIVDALGKNSVLISLDLSFNGISDAGAEAIAGLLITNTSLQVLTLRYNRIGDSGDAQMKRIREYLFDKDEEKWTSAAHELAGESAHIFALFLIIFTQDYAEMQETQMRLENPKFWLLKHESAYEKEKEGQDEDADLPLIHALFDCHATTTHYSLPLRFCDEVLMKCLSLKDGLLLMKAEDDGGRTVRSLALTNKNTKGWAKTYGTYLNRYSVMEGPPVHESKTCAVHFATDILTNEAVALKIMRKKDQYDREIVARTAGHGGDANLKGCLPLLHRNDPKFAECLNDELCLVMKRGSRSLFEAINTERFAGRDLQKIRTIAYKVVSAVHELHQSGRIHGDIKPRNVVRVSDPKLHTFSDEDKGDRLRVPKKWRDNVTGEQTEDIIKEEEWQLIDLDASAPILTPKKKSLVTEKMSTGYAAPELAKWHFLHKANKDKAPQANPAIDVWGFGVVLFQMLTGTKLFMVDESDDNLVTTRDKTELMNWLVLDDERLQRIQRRGRDTTDDDSDDMADTSNENGLNEGEDEIEAARDLVRLCLRGDPEERITVKQIIEEHPFFETFQGGLTISSEFYKQRARNDLIKLPTYHFFLSHMQVQAGGIAKDLAAGLERHRMSSWIDMNAAEIHLRGMHRGVLSSQRFVMVLTKDVLFRPYCLAELHFAVEFFGSTEDGLAKKIFFIVEEDERFDPWKDGDFPWLYPSEEFTAGNIQSDREEAGDDGASSHSTGLSKLSACNFWSKKEVYVGSSRRDLQPFDSHEANAARSESELMTLRKSLDKLKLQNWNGEIVGSEQILSNARKALESCVKIPYRRRQFEEEEMLRALAQCAGFQAIPRPKEKYSPNEEELRVAVVGKKKSKAVKKLGVKLGEQIGLSVDDQDPHVIVVVLEKDCWDEVQKFWENLRVQSEDEGDEEEEEEEEEKGHPLLAVAVSGTEEKWDFKDQDNFEPALRARLFDHLEVLTWRHAPEVEHRDSKNYYLEHEEPALLHELCSRAKRLQRSFLNA</sequence>
<dbReference type="SUPFAM" id="SSF56112">
    <property type="entry name" value="Protein kinase-like (PK-like)"/>
    <property type="match status" value="1"/>
</dbReference>
<feature type="domain" description="Protein kinase" evidence="4">
    <location>
        <begin position="237"/>
        <end position="581"/>
    </location>
</feature>
<dbReference type="SMART" id="SM00220">
    <property type="entry name" value="S_TKc"/>
    <property type="match status" value="1"/>
</dbReference>
<dbReference type="Gene3D" id="1.10.510.10">
    <property type="entry name" value="Transferase(Phosphotransferase) domain 1"/>
    <property type="match status" value="1"/>
</dbReference>
<keyword evidence="5" id="KW-0808">Transferase</keyword>
<dbReference type="SMART" id="SM00368">
    <property type="entry name" value="LRR_RI"/>
    <property type="match status" value="2"/>
</dbReference>
<dbReference type="PANTHER" id="PTHR44167">
    <property type="entry name" value="OVARIAN-SPECIFIC SERINE/THREONINE-PROTEIN KINASE LOK-RELATED"/>
    <property type="match status" value="1"/>
</dbReference>
<organism evidence="5 6">
    <name type="scientific">Hondaea fermentalgiana</name>
    <dbReference type="NCBI Taxonomy" id="2315210"/>
    <lineage>
        <taxon>Eukaryota</taxon>
        <taxon>Sar</taxon>
        <taxon>Stramenopiles</taxon>
        <taxon>Bigyra</taxon>
        <taxon>Labyrinthulomycetes</taxon>
        <taxon>Thraustochytrida</taxon>
        <taxon>Thraustochytriidae</taxon>
        <taxon>Hondaea</taxon>
    </lineage>
</organism>
<dbReference type="GO" id="GO:0044773">
    <property type="term" value="P:mitotic DNA damage checkpoint signaling"/>
    <property type="evidence" value="ECO:0007669"/>
    <property type="project" value="TreeGrafter"/>
</dbReference>
<dbReference type="InterPro" id="IPR035897">
    <property type="entry name" value="Toll_tir_struct_dom_sf"/>
</dbReference>
<dbReference type="InterPro" id="IPR000719">
    <property type="entry name" value="Prot_kinase_dom"/>
</dbReference>
<dbReference type="SUPFAM" id="SSF52047">
    <property type="entry name" value="RNI-like"/>
    <property type="match status" value="1"/>
</dbReference>
<dbReference type="InterPro" id="IPR000157">
    <property type="entry name" value="TIR_dom"/>
</dbReference>
<keyword evidence="5" id="KW-0418">Kinase</keyword>
<protein>
    <submittedName>
        <fullName evidence="5">Protein kinase, putative</fullName>
    </submittedName>
</protein>
<gene>
    <name evidence="5" type="ORF">FCC1311_109392</name>
</gene>
<name>A0A2R5GV46_9STRA</name>
<reference evidence="5 6" key="1">
    <citation type="submission" date="2017-12" db="EMBL/GenBank/DDBJ databases">
        <title>Sequencing, de novo assembly and annotation of complete genome of a new Thraustochytrid species, strain FCC1311.</title>
        <authorList>
            <person name="Sedici K."/>
            <person name="Godart F."/>
            <person name="Aiese Cigliano R."/>
            <person name="Sanseverino W."/>
            <person name="Barakat M."/>
            <person name="Ortet P."/>
            <person name="Marechal E."/>
            <person name="Cagnac O."/>
            <person name="Amato A."/>
        </authorList>
    </citation>
    <scope>NUCLEOTIDE SEQUENCE [LARGE SCALE GENOMIC DNA]</scope>
</reference>
<dbReference type="Gene3D" id="3.80.10.10">
    <property type="entry name" value="Ribonuclease Inhibitor"/>
    <property type="match status" value="1"/>
</dbReference>
<evidence type="ECO:0000256" key="1">
    <source>
        <dbReference type="ARBA" id="ARBA00022614"/>
    </source>
</evidence>
<keyword evidence="6" id="KW-1185">Reference proteome</keyword>
<dbReference type="PROSITE" id="PS50011">
    <property type="entry name" value="PROTEIN_KINASE_DOM"/>
    <property type="match status" value="1"/>
</dbReference>
<keyword evidence="1" id="KW-0433">Leucine-rich repeat</keyword>
<dbReference type="InterPro" id="IPR001611">
    <property type="entry name" value="Leu-rich_rpt"/>
</dbReference>
<dbReference type="EMBL" id="BEYU01000211">
    <property type="protein sequence ID" value="GBG34717.1"/>
    <property type="molecule type" value="Genomic_DNA"/>
</dbReference>
<dbReference type="PANTHER" id="PTHR44167:SF24">
    <property type="entry name" value="SERINE_THREONINE-PROTEIN KINASE CHK2"/>
    <property type="match status" value="1"/>
</dbReference>
<dbReference type="Pfam" id="PF13676">
    <property type="entry name" value="TIR_2"/>
    <property type="match status" value="1"/>
</dbReference>
<feature type="region of interest" description="Disordered" evidence="3">
    <location>
        <begin position="924"/>
        <end position="943"/>
    </location>
</feature>
<feature type="region of interest" description="Disordered" evidence="3">
    <location>
        <begin position="520"/>
        <end position="547"/>
    </location>
</feature>
<proteinExistence type="predicted"/>
<dbReference type="Proteomes" id="UP000241890">
    <property type="component" value="Unassembled WGS sequence"/>
</dbReference>
<dbReference type="InParanoid" id="A0A2R5GV46"/>